<dbReference type="EMBL" id="GBXM01030769">
    <property type="protein sequence ID" value="JAH77808.1"/>
    <property type="molecule type" value="Transcribed_RNA"/>
</dbReference>
<name>A0A0E9VKS7_ANGAN</name>
<sequence length="23" mass="2704">MDIMSKQEQWAKAQTLESCQSFN</sequence>
<organism evidence="1">
    <name type="scientific">Anguilla anguilla</name>
    <name type="common">European freshwater eel</name>
    <name type="synonym">Muraena anguilla</name>
    <dbReference type="NCBI Taxonomy" id="7936"/>
    <lineage>
        <taxon>Eukaryota</taxon>
        <taxon>Metazoa</taxon>
        <taxon>Chordata</taxon>
        <taxon>Craniata</taxon>
        <taxon>Vertebrata</taxon>
        <taxon>Euteleostomi</taxon>
        <taxon>Actinopterygii</taxon>
        <taxon>Neopterygii</taxon>
        <taxon>Teleostei</taxon>
        <taxon>Anguilliformes</taxon>
        <taxon>Anguillidae</taxon>
        <taxon>Anguilla</taxon>
    </lineage>
</organism>
<evidence type="ECO:0000313" key="1">
    <source>
        <dbReference type="EMBL" id="JAH77808.1"/>
    </source>
</evidence>
<proteinExistence type="predicted"/>
<reference evidence="1" key="2">
    <citation type="journal article" date="2015" name="Fish Shellfish Immunol.">
        <title>Early steps in the European eel (Anguilla anguilla)-Vibrio vulnificus interaction in the gills: Role of the RtxA13 toxin.</title>
        <authorList>
            <person name="Callol A."/>
            <person name="Pajuelo D."/>
            <person name="Ebbesson L."/>
            <person name="Teles M."/>
            <person name="MacKenzie S."/>
            <person name="Amaro C."/>
        </authorList>
    </citation>
    <scope>NUCLEOTIDE SEQUENCE</scope>
</reference>
<dbReference type="AlphaFoldDB" id="A0A0E9VKS7"/>
<reference evidence="1" key="1">
    <citation type="submission" date="2014-11" db="EMBL/GenBank/DDBJ databases">
        <authorList>
            <person name="Amaro Gonzalez C."/>
        </authorList>
    </citation>
    <scope>NUCLEOTIDE SEQUENCE</scope>
</reference>
<protein>
    <submittedName>
        <fullName evidence="1">Uncharacterized protein</fullName>
    </submittedName>
</protein>
<accession>A0A0E9VKS7</accession>